<protein>
    <submittedName>
        <fullName evidence="5">Chloramphenicol phosphotransferase CPT</fullName>
    </submittedName>
</protein>
<evidence type="ECO:0000256" key="3">
    <source>
        <dbReference type="ARBA" id="ARBA00022777"/>
    </source>
</evidence>
<evidence type="ECO:0000256" key="1">
    <source>
        <dbReference type="ARBA" id="ARBA00022679"/>
    </source>
</evidence>
<dbReference type="Gene3D" id="3.40.50.300">
    <property type="entry name" value="P-loop containing nucleotide triphosphate hydrolases"/>
    <property type="match status" value="1"/>
</dbReference>
<evidence type="ECO:0000256" key="2">
    <source>
        <dbReference type="ARBA" id="ARBA00022741"/>
    </source>
</evidence>
<dbReference type="InterPro" id="IPR012853">
    <property type="entry name" value="CPT"/>
</dbReference>
<keyword evidence="4" id="KW-0067">ATP-binding</keyword>
<evidence type="ECO:0000313" key="5">
    <source>
        <dbReference type="EMBL" id="UTR77501.1"/>
    </source>
</evidence>
<dbReference type="RefSeq" id="WP_229866211.1">
    <property type="nucleotide sequence ID" value="NZ_BMSP01000025.1"/>
</dbReference>
<dbReference type="PIRSF" id="PIRSF007531">
    <property type="entry name" value="CPT"/>
    <property type="match status" value="1"/>
</dbReference>
<evidence type="ECO:0000256" key="4">
    <source>
        <dbReference type="ARBA" id="ARBA00022840"/>
    </source>
</evidence>
<dbReference type="SUPFAM" id="SSF52540">
    <property type="entry name" value="P-loop containing nucleoside triphosphate hydrolases"/>
    <property type="match status" value="1"/>
</dbReference>
<dbReference type="EMBL" id="CP101397">
    <property type="protein sequence ID" value="UTR77501.1"/>
    <property type="molecule type" value="Genomic_DNA"/>
</dbReference>
<dbReference type="NCBIfam" id="NF033114">
    <property type="entry name" value="phos_trans_CPT"/>
    <property type="match status" value="1"/>
</dbReference>
<keyword evidence="3" id="KW-0418">Kinase</keyword>
<sequence>MKTQVIVLNGGSSSGKSGIARCLQALLPDPWLALGTDTMVEAMPAALQAAETGIVFGPDGSVSIGSEFRDLEDAWTEGVAAMARAGARIIVDEVFLSGAVGQRRWSERLGGLGVLWVGVRCAGEVAAGREIARGDRTVGMAAAQAESVHQGVVYDLEVDTTRTESLECARTIAAHVRGEGAGR</sequence>
<organism evidence="5 6">
    <name type="scientific">Streptomyces cavourensis</name>
    <dbReference type="NCBI Taxonomy" id="67258"/>
    <lineage>
        <taxon>Bacteria</taxon>
        <taxon>Bacillati</taxon>
        <taxon>Actinomycetota</taxon>
        <taxon>Actinomycetes</taxon>
        <taxon>Kitasatosporales</taxon>
        <taxon>Streptomycetaceae</taxon>
        <taxon>Streptomyces</taxon>
    </lineage>
</organism>
<reference evidence="5" key="1">
    <citation type="submission" date="2022-07" db="EMBL/GenBank/DDBJ databases">
        <title>Genomic of Streptomyces cavourensis F2.</title>
        <authorList>
            <person name="Hu S."/>
            <person name="Liang W."/>
        </authorList>
    </citation>
    <scope>NUCLEOTIDE SEQUENCE</scope>
    <source>
        <strain evidence="5">F2</strain>
    </source>
</reference>
<dbReference type="Pfam" id="PF07931">
    <property type="entry name" value="CPT"/>
    <property type="match status" value="1"/>
</dbReference>
<evidence type="ECO:0000313" key="6">
    <source>
        <dbReference type="Proteomes" id="UP001058236"/>
    </source>
</evidence>
<dbReference type="GeneID" id="97760125"/>
<keyword evidence="1" id="KW-0808">Transferase</keyword>
<gene>
    <name evidence="5" type="primary">cpt</name>
    <name evidence="5" type="ORF">NLU04_03055</name>
</gene>
<dbReference type="InterPro" id="IPR027417">
    <property type="entry name" value="P-loop_NTPase"/>
</dbReference>
<dbReference type="PROSITE" id="PS01075">
    <property type="entry name" value="ACETATE_KINASE_1"/>
    <property type="match status" value="1"/>
</dbReference>
<name>A0ABY5F002_9ACTN</name>
<accession>A0ABY5F002</accession>
<dbReference type="Proteomes" id="UP001058236">
    <property type="component" value="Chromosome"/>
</dbReference>
<keyword evidence="2" id="KW-0547">Nucleotide-binding</keyword>
<proteinExistence type="predicted"/>
<dbReference type="InterPro" id="IPR023865">
    <property type="entry name" value="Aliphatic_acid_kinase_CS"/>
</dbReference>
<keyword evidence="6" id="KW-1185">Reference proteome</keyword>